<dbReference type="InterPro" id="IPR022712">
    <property type="entry name" value="Beta_Casp"/>
</dbReference>
<evidence type="ECO:0000256" key="5">
    <source>
        <dbReference type="ARBA" id="ARBA00022490"/>
    </source>
</evidence>
<dbReference type="GO" id="GO:0005634">
    <property type="term" value="C:nucleus"/>
    <property type="evidence" value="ECO:0007669"/>
    <property type="project" value="UniProtKB-SubCell"/>
</dbReference>
<dbReference type="OMA" id="YLDGMIW"/>
<dbReference type="FunFam" id="3.60.15.10:FF:000028">
    <property type="entry name" value="Integrator complex subunit 11 isoform X3"/>
    <property type="match status" value="1"/>
</dbReference>
<feature type="domain" description="Metallo-beta-lactamase" evidence="10">
    <location>
        <begin position="13"/>
        <end position="221"/>
    </location>
</feature>
<evidence type="ECO:0000256" key="1">
    <source>
        <dbReference type="ARBA" id="ARBA00001947"/>
    </source>
</evidence>
<dbReference type="STRING" id="1003232.J9DVS4"/>
<organism evidence="12 13">
    <name type="scientific">Edhazardia aedis (strain USNM 41457)</name>
    <name type="common">Microsporidian parasite</name>
    <dbReference type="NCBI Taxonomy" id="1003232"/>
    <lineage>
        <taxon>Eukaryota</taxon>
        <taxon>Fungi</taxon>
        <taxon>Fungi incertae sedis</taxon>
        <taxon>Microsporidia</taxon>
        <taxon>Edhazardia</taxon>
    </lineage>
</organism>
<evidence type="ECO:0000256" key="3">
    <source>
        <dbReference type="ARBA" id="ARBA00004496"/>
    </source>
</evidence>
<proteinExistence type="inferred from homology"/>
<accession>J9DVS4</accession>
<reference evidence="12 13" key="1">
    <citation type="submission" date="2011-08" db="EMBL/GenBank/DDBJ databases">
        <authorList>
            <person name="Liu Z.J."/>
            <person name="Shi F.L."/>
            <person name="Lu J.Q."/>
            <person name="Li M."/>
            <person name="Wang Z.L."/>
        </authorList>
    </citation>
    <scope>NUCLEOTIDE SEQUENCE [LARGE SCALE GENOMIC DNA]</scope>
    <source>
        <strain evidence="12 13">USNM 41457</strain>
    </source>
</reference>
<dbReference type="Gene3D" id="3.60.15.10">
    <property type="entry name" value="Ribonuclease Z/Hydroxyacylglutathione hydrolase-like"/>
    <property type="match status" value="1"/>
</dbReference>
<dbReference type="AlphaFoldDB" id="J9DVS4"/>
<evidence type="ECO:0008006" key="14">
    <source>
        <dbReference type="Google" id="ProtNLM"/>
    </source>
</evidence>
<comment type="caution">
    <text evidence="12">The sequence shown here is derived from an EMBL/GenBank/DDBJ whole genome shotgun (WGS) entry which is preliminary data.</text>
</comment>
<dbReference type="InterPro" id="IPR041897">
    <property type="entry name" value="INTS11-like_MBL-fold"/>
</dbReference>
<keyword evidence="13" id="KW-1185">Reference proteome</keyword>
<protein>
    <recommendedName>
        <fullName evidence="14">Integrator complex subunit 11</fullName>
    </recommendedName>
</protein>
<comment type="cofactor">
    <cofactor evidence="1">
        <name>Zn(2+)</name>
        <dbReference type="ChEBI" id="CHEBI:29105"/>
    </cofactor>
</comment>
<sequence>MHVIPLGAGQDVGRSCILATLEGRTIMLDCGMHMGYNDYRKFPDFSYISKQLGFNRLIDCIIISHFHIDHCGALPYFTEVLGYDGPIYMTHPTKAICQILLEDTRKIARKNNDKMTYNKEDIENCMKKVIPINMNETYEHDVDFIIKPYPAGHVLGAAMFYVKVGCESLVYTGDYNTTPDRHLGGAWIDCLRPDLFITESTYGSTIRDCRKAKEREFLSSIYECVKNGGKVLIPTFALGRAQEMCLLIDSYWEKMNLSVPVYFTAGMAERANQIYRLYINYTNETIRKKILERNLFEYKYIKSLDKGVIDLPGPMVILASPGMLHSGNSLNLFLKICHDKNNMIVIPGYCVRGTVGDKVLKGEKTIEVGKKIYDVNIKVKNLAFSAHADAKGIIELIKQCQPKNVMLVHGDKNCMKNLKARIENNLRITTFAPENGTMVDIPKNTETEFVFSRDLLNGILKENENKKDVSLACTAIVESYNNSNRFRIIDIKNFILKKHDDDVHENQ</sequence>
<evidence type="ECO:0000259" key="10">
    <source>
        <dbReference type="SMART" id="SM00849"/>
    </source>
</evidence>
<dbReference type="SMART" id="SM00849">
    <property type="entry name" value="Lactamase_B"/>
    <property type="match status" value="1"/>
</dbReference>
<dbReference type="Gene3D" id="3.40.50.10890">
    <property type="match status" value="1"/>
</dbReference>
<dbReference type="PANTHER" id="PTHR11203">
    <property type="entry name" value="CLEAVAGE AND POLYADENYLATION SPECIFICITY FACTOR FAMILY MEMBER"/>
    <property type="match status" value="1"/>
</dbReference>
<dbReference type="PANTHER" id="PTHR11203:SF37">
    <property type="entry name" value="INTEGRATOR COMPLEX SUBUNIT 11"/>
    <property type="match status" value="1"/>
</dbReference>
<keyword evidence="7" id="KW-0378">Hydrolase</keyword>
<dbReference type="Pfam" id="PF10996">
    <property type="entry name" value="Beta-Casp"/>
    <property type="match status" value="1"/>
</dbReference>
<evidence type="ECO:0000313" key="13">
    <source>
        <dbReference type="Proteomes" id="UP000003163"/>
    </source>
</evidence>
<comment type="subcellular location">
    <subcellularLocation>
        <location evidence="3">Cytoplasm</location>
    </subcellularLocation>
    <subcellularLocation>
        <location evidence="2">Nucleus</location>
    </subcellularLocation>
</comment>
<comment type="similarity">
    <text evidence="4">Belongs to the metallo-beta-lactamase superfamily. RNA-metabolizing metallo-beta-lactamase-like family. INTS11 subfamily.</text>
</comment>
<dbReference type="GO" id="GO:0046872">
    <property type="term" value="F:metal ion binding"/>
    <property type="evidence" value="ECO:0007669"/>
    <property type="project" value="UniProtKB-KW"/>
</dbReference>
<dbReference type="FunFam" id="3.40.50.10890:FF:000002">
    <property type="entry name" value="Integrator complex subunit 11"/>
    <property type="match status" value="1"/>
</dbReference>
<evidence type="ECO:0000256" key="4">
    <source>
        <dbReference type="ARBA" id="ARBA00007093"/>
    </source>
</evidence>
<evidence type="ECO:0000259" key="11">
    <source>
        <dbReference type="SMART" id="SM01027"/>
    </source>
</evidence>
<keyword evidence="8" id="KW-0862">Zinc</keyword>
<keyword evidence="6" id="KW-0479">Metal-binding</keyword>
<evidence type="ECO:0000256" key="6">
    <source>
        <dbReference type="ARBA" id="ARBA00022723"/>
    </source>
</evidence>
<dbReference type="InterPro" id="IPR001279">
    <property type="entry name" value="Metallo-B-lactamas"/>
</dbReference>
<dbReference type="VEuPathDB" id="MicrosporidiaDB:EDEG_00046"/>
<dbReference type="GO" id="GO:0016787">
    <property type="term" value="F:hydrolase activity"/>
    <property type="evidence" value="ECO:0007669"/>
    <property type="project" value="UniProtKB-KW"/>
</dbReference>
<dbReference type="HOGENOM" id="CLU_009673_3_2_1"/>
<evidence type="ECO:0000256" key="2">
    <source>
        <dbReference type="ARBA" id="ARBA00004123"/>
    </source>
</evidence>
<evidence type="ECO:0000256" key="8">
    <source>
        <dbReference type="ARBA" id="ARBA00022833"/>
    </source>
</evidence>
<feature type="domain" description="Beta-Casp" evidence="11">
    <location>
        <begin position="241"/>
        <end position="359"/>
    </location>
</feature>
<dbReference type="CDD" id="cd16291">
    <property type="entry name" value="INTS11-like_MBL-fold"/>
    <property type="match status" value="1"/>
</dbReference>
<dbReference type="Pfam" id="PF07521">
    <property type="entry name" value="RMMBL"/>
    <property type="match status" value="1"/>
</dbReference>
<keyword evidence="9" id="KW-0539">Nucleus</keyword>
<dbReference type="EMBL" id="AFBI03000001">
    <property type="protein sequence ID" value="EJW05382.1"/>
    <property type="molecule type" value="Genomic_DNA"/>
</dbReference>
<gene>
    <name evidence="12" type="ORF">EDEG_00046</name>
</gene>
<evidence type="ECO:0000256" key="9">
    <source>
        <dbReference type="ARBA" id="ARBA00023242"/>
    </source>
</evidence>
<evidence type="ECO:0000256" key="7">
    <source>
        <dbReference type="ARBA" id="ARBA00022801"/>
    </source>
</evidence>
<dbReference type="SMART" id="SM01027">
    <property type="entry name" value="Beta-Casp"/>
    <property type="match status" value="1"/>
</dbReference>
<dbReference type="GO" id="GO:0016180">
    <property type="term" value="P:snRNA processing"/>
    <property type="evidence" value="ECO:0007669"/>
    <property type="project" value="TreeGrafter"/>
</dbReference>
<dbReference type="InterPro" id="IPR036866">
    <property type="entry name" value="RibonucZ/Hydroxyglut_hydro"/>
</dbReference>
<dbReference type="InterPro" id="IPR011108">
    <property type="entry name" value="RMMBL"/>
</dbReference>
<dbReference type="OrthoDB" id="10249535at2759"/>
<name>J9DVS4_EDHAE</name>
<dbReference type="InParanoid" id="J9DVS4"/>
<evidence type="ECO:0000313" key="12">
    <source>
        <dbReference type="EMBL" id="EJW05382.1"/>
    </source>
</evidence>
<dbReference type="InterPro" id="IPR050698">
    <property type="entry name" value="MBL"/>
</dbReference>
<dbReference type="GO" id="GO:0004521">
    <property type="term" value="F:RNA endonuclease activity"/>
    <property type="evidence" value="ECO:0007669"/>
    <property type="project" value="TreeGrafter"/>
</dbReference>
<dbReference type="Pfam" id="PF16661">
    <property type="entry name" value="Lactamase_B_6"/>
    <property type="match status" value="1"/>
</dbReference>
<reference evidence="13" key="2">
    <citation type="submission" date="2015-07" db="EMBL/GenBank/DDBJ databases">
        <title>Contrasting host-pathogen interactions and genome evolution in two generalist and specialist microsporidian pathogens of mosquitoes.</title>
        <authorList>
            <consortium name="The Broad Institute Genomics Platform"/>
            <consortium name="The Broad Institute Genome Sequencing Center for Infectious Disease"/>
            <person name="Cuomo C.A."/>
            <person name="Sanscrainte N.D."/>
            <person name="Goldberg J.M."/>
            <person name="Heiman D."/>
            <person name="Young S."/>
            <person name="Zeng Q."/>
            <person name="Becnel J.J."/>
            <person name="Birren B.W."/>
        </authorList>
    </citation>
    <scope>NUCLEOTIDE SEQUENCE [LARGE SCALE GENOMIC DNA]</scope>
    <source>
        <strain evidence="13">USNM 41457</strain>
    </source>
</reference>
<dbReference type="Proteomes" id="UP000003163">
    <property type="component" value="Unassembled WGS sequence"/>
</dbReference>
<dbReference type="GO" id="GO:0005737">
    <property type="term" value="C:cytoplasm"/>
    <property type="evidence" value="ECO:0007669"/>
    <property type="project" value="UniProtKB-SubCell"/>
</dbReference>
<keyword evidence="5" id="KW-0963">Cytoplasm</keyword>
<dbReference type="SUPFAM" id="SSF56281">
    <property type="entry name" value="Metallo-hydrolase/oxidoreductase"/>
    <property type="match status" value="1"/>
</dbReference>